<feature type="region of interest" description="Disordered" evidence="5">
    <location>
        <begin position="1"/>
        <end position="22"/>
    </location>
</feature>
<evidence type="ECO:0000256" key="4">
    <source>
        <dbReference type="RuleBase" id="RU367086"/>
    </source>
</evidence>
<dbReference type="InterPro" id="IPR007109">
    <property type="entry name" value="Brix"/>
</dbReference>
<dbReference type="SUPFAM" id="SSF52954">
    <property type="entry name" value="Class II aaRS ABD-related"/>
    <property type="match status" value="1"/>
</dbReference>
<dbReference type="InParanoid" id="D3BC68"/>
<dbReference type="PROSITE" id="PS50833">
    <property type="entry name" value="BRIX"/>
    <property type="match status" value="1"/>
</dbReference>
<evidence type="ECO:0000256" key="2">
    <source>
        <dbReference type="ARBA" id="ARBA00010782"/>
    </source>
</evidence>
<feature type="compositionally biased region" description="Basic and acidic residues" evidence="5">
    <location>
        <begin position="289"/>
        <end position="300"/>
    </location>
</feature>
<accession>D3BC68</accession>
<comment type="similarity">
    <text evidence="2 4">Belongs to the RPF2 family.</text>
</comment>
<feature type="domain" description="Brix" evidence="6">
    <location>
        <begin position="34"/>
        <end position="237"/>
    </location>
</feature>
<protein>
    <recommendedName>
        <fullName evidence="4">Ribosome production factor 2 homolog</fullName>
    </recommendedName>
    <alternativeName>
        <fullName evidence="4">Ribosome biogenesis protein RPF2 homolog</fullName>
    </alternativeName>
</protein>
<evidence type="ECO:0000313" key="8">
    <source>
        <dbReference type="Proteomes" id="UP000001396"/>
    </source>
</evidence>
<dbReference type="OMA" id="YLMHCAL"/>
<gene>
    <name evidence="7" type="primary">bxdc1</name>
    <name evidence="7" type="ORF">PPL_06090</name>
</gene>
<reference evidence="7 8" key="1">
    <citation type="journal article" date="2011" name="Genome Res.">
        <title>Phylogeny-wide analysis of social amoeba genomes highlights ancient origins for complex intercellular communication.</title>
        <authorList>
            <person name="Heidel A.J."/>
            <person name="Lawal H.M."/>
            <person name="Felder M."/>
            <person name="Schilde C."/>
            <person name="Helps N.R."/>
            <person name="Tunggal B."/>
            <person name="Rivero F."/>
            <person name="John U."/>
            <person name="Schleicher M."/>
            <person name="Eichinger L."/>
            <person name="Platzer M."/>
            <person name="Noegel A.A."/>
            <person name="Schaap P."/>
            <person name="Gloeckner G."/>
        </authorList>
    </citation>
    <scope>NUCLEOTIDE SEQUENCE [LARGE SCALE GENOMIC DNA]</scope>
    <source>
        <strain evidence="8">ATCC 26659 / Pp 5 / PN500</strain>
    </source>
</reference>
<keyword evidence="3 4" id="KW-0539">Nucleus</keyword>
<dbReference type="SMART" id="SM00879">
    <property type="entry name" value="Brix"/>
    <property type="match status" value="1"/>
</dbReference>
<evidence type="ECO:0000259" key="6">
    <source>
        <dbReference type="PROSITE" id="PS50833"/>
    </source>
</evidence>
<dbReference type="AlphaFoldDB" id="D3BC68"/>
<dbReference type="GO" id="GO:0019843">
    <property type="term" value="F:rRNA binding"/>
    <property type="evidence" value="ECO:0007669"/>
    <property type="project" value="UniProtKB-UniRule"/>
</dbReference>
<comment type="caution">
    <text evidence="7">The sequence shown here is derived from an EMBL/GenBank/DDBJ whole genome shotgun (WGS) entry which is preliminary data.</text>
</comment>
<feature type="region of interest" description="Disordered" evidence="5">
    <location>
        <begin position="243"/>
        <end position="300"/>
    </location>
</feature>
<dbReference type="GeneID" id="31361574"/>
<dbReference type="PANTHER" id="PTHR12728">
    <property type="entry name" value="BRIX DOMAIN CONTAINING PROTEIN"/>
    <property type="match status" value="1"/>
</dbReference>
<dbReference type="EMBL" id="ADBJ01000026">
    <property type="protein sequence ID" value="EFA81251.1"/>
    <property type="molecule type" value="Genomic_DNA"/>
</dbReference>
<feature type="compositionally biased region" description="Basic and acidic residues" evidence="5">
    <location>
        <begin position="251"/>
        <end position="260"/>
    </location>
</feature>
<evidence type="ECO:0000256" key="5">
    <source>
        <dbReference type="SAM" id="MobiDB-lite"/>
    </source>
</evidence>
<dbReference type="GO" id="GO:0000027">
    <property type="term" value="P:ribosomal large subunit assembly"/>
    <property type="evidence" value="ECO:0007669"/>
    <property type="project" value="InterPro"/>
</dbReference>
<dbReference type="PANTHER" id="PTHR12728:SF0">
    <property type="entry name" value="RIBOSOME PRODUCTION FACTOR 2 HOMOLOG"/>
    <property type="match status" value="1"/>
</dbReference>
<keyword evidence="8" id="KW-1185">Reference proteome</keyword>
<dbReference type="Proteomes" id="UP000001396">
    <property type="component" value="Unassembled WGS sequence"/>
</dbReference>
<sequence>MSTGGSFLKRQPAKNAAAKKHLRKKESREIELIKQAMFIRGLKTSPAILQLIKDLYILKKPDAIQYSRKNDIHPMESAESIEFLGEKSNSSLFAFASHSKKRPNNLVMGRLFNDTVFDMFEFAVEYFQPMEAFKGSKSMLGNKPCFIFNGQDFETKEEVKRVGNMFLDFFRGRVVEYINLAGLDHVIVLTAVDDRILFRHYSVVFKRSGTKIPKVELEEMGPSFDVAIRRSKLPSSDLEAEAHKIHKSVKPKADSNRESDVFGSHGKIHMGKTDHNQIAVRHTKALKTRKSDKNKEQSQE</sequence>
<dbReference type="RefSeq" id="XP_020433369.1">
    <property type="nucleotide sequence ID" value="XM_020576957.1"/>
</dbReference>
<name>D3BC68_HETP5</name>
<organism evidence="7 8">
    <name type="scientific">Heterostelium pallidum (strain ATCC 26659 / Pp 5 / PN500)</name>
    <name type="common">Cellular slime mold</name>
    <name type="synonym">Polysphondylium pallidum</name>
    <dbReference type="NCBI Taxonomy" id="670386"/>
    <lineage>
        <taxon>Eukaryota</taxon>
        <taxon>Amoebozoa</taxon>
        <taxon>Evosea</taxon>
        <taxon>Eumycetozoa</taxon>
        <taxon>Dictyostelia</taxon>
        <taxon>Acytosteliales</taxon>
        <taxon>Acytosteliaceae</taxon>
        <taxon>Heterostelium</taxon>
    </lineage>
</organism>
<dbReference type="STRING" id="670386.D3BC68"/>
<comment type="subcellular location">
    <subcellularLocation>
        <location evidence="1 4">Nucleus</location>
        <location evidence="1 4">Nucleolus</location>
    </subcellularLocation>
</comment>
<dbReference type="Pfam" id="PF04427">
    <property type="entry name" value="Brix"/>
    <property type="match status" value="1"/>
</dbReference>
<dbReference type="GO" id="GO:0005730">
    <property type="term" value="C:nucleolus"/>
    <property type="evidence" value="ECO:0007669"/>
    <property type="project" value="UniProtKB-SubCell"/>
</dbReference>
<dbReference type="GO" id="GO:0000463">
    <property type="term" value="P:maturation of LSU-rRNA from tricistronic rRNA transcript (SSU-rRNA, 5.8S rRNA, LSU-rRNA)"/>
    <property type="evidence" value="ECO:0007669"/>
    <property type="project" value="TreeGrafter"/>
</dbReference>
<evidence type="ECO:0000256" key="1">
    <source>
        <dbReference type="ARBA" id="ARBA00004604"/>
    </source>
</evidence>
<dbReference type="InterPro" id="IPR039770">
    <property type="entry name" value="Rpf2"/>
</dbReference>
<evidence type="ECO:0000313" key="7">
    <source>
        <dbReference type="EMBL" id="EFA81251.1"/>
    </source>
</evidence>
<proteinExistence type="inferred from homology"/>
<evidence type="ECO:0000256" key="3">
    <source>
        <dbReference type="ARBA" id="ARBA00023242"/>
    </source>
</evidence>
<dbReference type="FunCoup" id="D3BC68">
    <property type="interactions" value="712"/>
</dbReference>